<reference evidence="1" key="1">
    <citation type="submission" date="2021-02" db="EMBL/GenBank/DDBJ databases">
        <authorList>
            <consortium name="DOE Joint Genome Institute"/>
            <person name="Ahrendt S."/>
            <person name="Looney B.P."/>
            <person name="Miyauchi S."/>
            <person name="Morin E."/>
            <person name="Drula E."/>
            <person name="Courty P.E."/>
            <person name="Chicoki N."/>
            <person name="Fauchery L."/>
            <person name="Kohler A."/>
            <person name="Kuo A."/>
            <person name="Labutti K."/>
            <person name="Pangilinan J."/>
            <person name="Lipzen A."/>
            <person name="Riley R."/>
            <person name="Andreopoulos W."/>
            <person name="He G."/>
            <person name="Johnson J."/>
            <person name="Barry K.W."/>
            <person name="Grigoriev I.V."/>
            <person name="Nagy L."/>
            <person name="Hibbett D."/>
            <person name="Henrissat B."/>
            <person name="Matheny P.B."/>
            <person name="Labbe J."/>
            <person name="Martin F."/>
        </authorList>
    </citation>
    <scope>NUCLEOTIDE SEQUENCE</scope>
    <source>
        <strain evidence="1">FP105234-sp</strain>
    </source>
</reference>
<protein>
    <submittedName>
        <fullName evidence="1">Uncharacterized protein</fullName>
    </submittedName>
</protein>
<name>A0ACB8R1C6_9AGAM</name>
<gene>
    <name evidence="1" type="ORF">FA95DRAFT_1506625</name>
</gene>
<reference evidence="1" key="2">
    <citation type="journal article" date="2022" name="New Phytol.">
        <title>Evolutionary transition to the ectomycorrhizal habit in the genomes of a hyperdiverse lineage of mushroom-forming fungi.</title>
        <authorList>
            <person name="Looney B."/>
            <person name="Miyauchi S."/>
            <person name="Morin E."/>
            <person name="Drula E."/>
            <person name="Courty P.E."/>
            <person name="Kohler A."/>
            <person name="Kuo A."/>
            <person name="LaButti K."/>
            <person name="Pangilinan J."/>
            <person name="Lipzen A."/>
            <person name="Riley R."/>
            <person name="Andreopoulos W."/>
            <person name="He G."/>
            <person name="Johnson J."/>
            <person name="Nolan M."/>
            <person name="Tritt A."/>
            <person name="Barry K.W."/>
            <person name="Grigoriev I.V."/>
            <person name="Nagy L.G."/>
            <person name="Hibbett D."/>
            <person name="Henrissat B."/>
            <person name="Matheny P.B."/>
            <person name="Labbe J."/>
            <person name="Martin F.M."/>
        </authorList>
    </citation>
    <scope>NUCLEOTIDE SEQUENCE</scope>
    <source>
        <strain evidence="1">FP105234-sp</strain>
    </source>
</reference>
<feature type="non-terminal residue" evidence="1">
    <location>
        <position position="209"/>
    </location>
</feature>
<evidence type="ECO:0000313" key="1">
    <source>
        <dbReference type="EMBL" id="KAI0037715.1"/>
    </source>
</evidence>
<dbReference type="Proteomes" id="UP000814033">
    <property type="component" value="Unassembled WGS sequence"/>
</dbReference>
<keyword evidence="2" id="KW-1185">Reference proteome</keyword>
<accession>A0ACB8R1C6</accession>
<sequence>MVITMPLRGARTVPIFDPDLPKEMGRFFADLAALLALANITGDRQKKDWTKRYVPIEVADLFDAIPEFSDARSTFEDFQKAVTKLYPGADEDQSYSTFDLATLISTAQSNSATTIEIFAAYHRTFLVISSFLIRKNRYSALQQKCDFPLGIPNALLDRVRTRLQIRKPDIMPEDSYEVSDVYSAVQFVLESSSAHSYRSKSQVTPTAMP</sequence>
<dbReference type="EMBL" id="MU276760">
    <property type="protein sequence ID" value="KAI0037715.1"/>
    <property type="molecule type" value="Genomic_DNA"/>
</dbReference>
<evidence type="ECO:0000313" key="2">
    <source>
        <dbReference type="Proteomes" id="UP000814033"/>
    </source>
</evidence>
<organism evidence="1 2">
    <name type="scientific">Auriscalpium vulgare</name>
    <dbReference type="NCBI Taxonomy" id="40419"/>
    <lineage>
        <taxon>Eukaryota</taxon>
        <taxon>Fungi</taxon>
        <taxon>Dikarya</taxon>
        <taxon>Basidiomycota</taxon>
        <taxon>Agaricomycotina</taxon>
        <taxon>Agaricomycetes</taxon>
        <taxon>Russulales</taxon>
        <taxon>Auriscalpiaceae</taxon>
        <taxon>Auriscalpium</taxon>
    </lineage>
</organism>
<proteinExistence type="predicted"/>
<comment type="caution">
    <text evidence="1">The sequence shown here is derived from an EMBL/GenBank/DDBJ whole genome shotgun (WGS) entry which is preliminary data.</text>
</comment>